<dbReference type="EMBL" id="CAMAPD010000002">
    <property type="protein sequence ID" value="CAH9052189.1"/>
    <property type="molecule type" value="Genomic_DNA"/>
</dbReference>
<reference evidence="2 3" key="1">
    <citation type="submission" date="2022-07" db="EMBL/GenBank/DDBJ databases">
        <authorList>
            <person name="Criscuolo A."/>
        </authorList>
    </citation>
    <scope>NUCLEOTIDE SEQUENCE [LARGE SCALE GENOMIC DNA]</scope>
    <source>
        <strain evidence="3">CIP 111951</strain>
    </source>
</reference>
<evidence type="ECO:0000313" key="3">
    <source>
        <dbReference type="Proteomes" id="UP001152485"/>
    </source>
</evidence>
<gene>
    <name evidence="2" type="ORF">PSECIP111951_00566</name>
</gene>
<organism evidence="2 3">
    <name type="scientific">Pseudoalteromonas holothuriae</name>
    <dbReference type="NCBI Taxonomy" id="2963714"/>
    <lineage>
        <taxon>Bacteria</taxon>
        <taxon>Pseudomonadati</taxon>
        <taxon>Pseudomonadota</taxon>
        <taxon>Gammaproteobacteria</taxon>
        <taxon>Alteromonadales</taxon>
        <taxon>Pseudoalteromonadaceae</taxon>
        <taxon>Pseudoalteromonas</taxon>
    </lineage>
</organism>
<comment type="caution">
    <text evidence="2">The sequence shown here is derived from an EMBL/GenBank/DDBJ whole genome shotgun (WGS) entry which is preliminary data.</text>
</comment>
<dbReference type="Proteomes" id="UP001152485">
    <property type="component" value="Unassembled WGS sequence"/>
</dbReference>
<evidence type="ECO:0008006" key="4">
    <source>
        <dbReference type="Google" id="ProtNLM"/>
    </source>
</evidence>
<protein>
    <recommendedName>
        <fullName evidence="4">Inovirus Gp2 family protein</fullName>
    </recommendedName>
</protein>
<evidence type="ECO:0000256" key="1">
    <source>
        <dbReference type="SAM" id="MobiDB-lite"/>
    </source>
</evidence>
<sequence length="241" mass="28377">MLEHNRKVLAVPLTVNFMTEASDNCERYQQCLELINAGNNTLMSEMMRAFRVYLRSAYGRELKQEQLAKGVKPGRRLIKITRLGFFWVREFSKDGEYPHYHLWLLVDGSQIQSAYWLSKKLRLIASRFNFALFYFKGTSWRLDRKDPSLYWSLLYHLSYATKEASKDSSRKCKNANEYDSSKLRPPNSIKKSGSLPWTGFQLQSIERHLRAGNVFTINRHRDRLTYRSFNEFKGDIAHLSL</sequence>
<accession>A0ABM9GGI3</accession>
<proteinExistence type="predicted"/>
<name>A0ABM9GGI3_9GAMM</name>
<feature type="region of interest" description="Disordered" evidence="1">
    <location>
        <begin position="170"/>
        <end position="192"/>
    </location>
</feature>
<feature type="compositionally biased region" description="Basic and acidic residues" evidence="1">
    <location>
        <begin position="170"/>
        <end position="182"/>
    </location>
</feature>
<evidence type="ECO:0000313" key="2">
    <source>
        <dbReference type="EMBL" id="CAH9052189.1"/>
    </source>
</evidence>